<evidence type="ECO:0000313" key="2">
    <source>
        <dbReference type="Proteomes" id="UP001060215"/>
    </source>
</evidence>
<dbReference type="Proteomes" id="UP001060215">
    <property type="component" value="Chromosome 3"/>
</dbReference>
<proteinExistence type="predicted"/>
<dbReference type="EMBL" id="CM045760">
    <property type="protein sequence ID" value="KAI8027157.1"/>
    <property type="molecule type" value="Genomic_DNA"/>
</dbReference>
<keyword evidence="2" id="KW-1185">Reference proteome</keyword>
<comment type="caution">
    <text evidence="1">The sequence shown here is derived from an EMBL/GenBank/DDBJ whole genome shotgun (WGS) entry which is preliminary data.</text>
</comment>
<organism evidence="1 2">
    <name type="scientific">Camellia lanceoleosa</name>
    <dbReference type="NCBI Taxonomy" id="1840588"/>
    <lineage>
        <taxon>Eukaryota</taxon>
        <taxon>Viridiplantae</taxon>
        <taxon>Streptophyta</taxon>
        <taxon>Embryophyta</taxon>
        <taxon>Tracheophyta</taxon>
        <taxon>Spermatophyta</taxon>
        <taxon>Magnoliopsida</taxon>
        <taxon>eudicotyledons</taxon>
        <taxon>Gunneridae</taxon>
        <taxon>Pentapetalae</taxon>
        <taxon>asterids</taxon>
        <taxon>Ericales</taxon>
        <taxon>Theaceae</taxon>
        <taxon>Camellia</taxon>
    </lineage>
</organism>
<accession>A0ACC0IP80</accession>
<gene>
    <name evidence="1" type="ORF">LOK49_LG02G03639</name>
</gene>
<name>A0ACC0IP80_9ERIC</name>
<protein>
    <submittedName>
        <fullName evidence="1">CTP synthase</fullName>
    </submittedName>
</protein>
<reference evidence="1 2" key="1">
    <citation type="journal article" date="2022" name="Plant J.">
        <title>Chromosome-level genome of Camellia lanceoleosa provides a valuable resource for understanding genome evolution and self-incompatibility.</title>
        <authorList>
            <person name="Gong W."/>
            <person name="Xiao S."/>
            <person name="Wang L."/>
            <person name="Liao Z."/>
            <person name="Chang Y."/>
            <person name="Mo W."/>
            <person name="Hu G."/>
            <person name="Li W."/>
            <person name="Zhao G."/>
            <person name="Zhu H."/>
            <person name="Hu X."/>
            <person name="Ji K."/>
            <person name="Xiang X."/>
            <person name="Song Q."/>
            <person name="Yuan D."/>
            <person name="Jin S."/>
            <person name="Zhang L."/>
        </authorList>
    </citation>
    <scope>NUCLEOTIDE SEQUENCE [LARGE SCALE GENOMIC DNA]</scope>
    <source>
        <strain evidence="1">SQ_2022a</strain>
    </source>
</reference>
<sequence length="121" mass="14184">MVRRLVGLLSFCRHMRCGILLWSVCQDPYLNTDAGTMSPFEHGQVFVLDDGGEWVGLLFSCYCWKFRPLDFSAGRFEEETEKSLRERRKDGHGIHFLEDLALSTSCDELSWNWYHEDDSQR</sequence>
<evidence type="ECO:0000313" key="1">
    <source>
        <dbReference type="EMBL" id="KAI8027157.1"/>
    </source>
</evidence>